<evidence type="ECO:0000256" key="4">
    <source>
        <dbReference type="ARBA" id="ARBA00022741"/>
    </source>
</evidence>
<dbReference type="PROSITE" id="PS50011">
    <property type="entry name" value="PROTEIN_KINASE_DOM"/>
    <property type="match status" value="1"/>
</dbReference>
<accession>A0A5A8DN85</accession>
<dbReference type="SMART" id="SM00320">
    <property type="entry name" value="WD40"/>
    <property type="match status" value="2"/>
</dbReference>
<dbReference type="SUPFAM" id="SSF56112">
    <property type="entry name" value="Protein kinase-like (PK-like)"/>
    <property type="match status" value="1"/>
</dbReference>
<evidence type="ECO:0000256" key="9">
    <source>
        <dbReference type="PROSITE-ProRule" id="PRU00221"/>
    </source>
</evidence>
<feature type="compositionally biased region" description="Acidic residues" evidence="10">
    <location>
        <begin position="306"/>
        <end position="341"/>
    </location>
</feature>
<feature type="region of interest" description="Disordered" evidence="10">
    <location>
        <begin position="513"/>
        <end position="551"/>
    </location>
</feature>
<evidence type="ECO:0000256" key="3">
    <source>
        <dbReference type="ARBA" id="ARBA00022679"/>
    </source>
</evidence>
<dbReference type="PROSITE" id="PS50082">
    <property type="entry name" value="WD_REPEATS_2"/>
    <property type="match status" value="1"/>
</dbReference>
<reference evidence="12 13" key="1">
    <citation type="submission" date="2019-07" db="EMBL/GenBank/DDBJ databases">
        <title>Genomes of Cafeteria roenbergensis.</title>
        <authorList>
            <person name="Fischer M.G."/>
            <person name="Hackl T."/>
            <person name="Roman M."/>
        </authorList>
    </citation>
    <scope>NUCLEOTIDE SEQUENCE [LARGE SCALE GENOMIC DNA]</scope>
    <source>
        <strain evidence="12 13">RCC970-E3</strain>
    </source>
</reference>
<dbReference type="InterPro" id="IPR000719">
    <property type="entry name" value="Prot_kinase_dom"/>
</dbReference>
<name>A0A5A8DN85_CAFRO</name>
<dbReference type="Pfam" id="PF00400">
    <property type="entry name" value="WD40"/>
    <property type="match status" value="2"/>
</dbReference>
<dbReference type="Gene3D" id="2.130.10.10">
    <property type="entry name" value="YVTN repeat-like/Quinoprotein amine dehydrogenase"/>
    <property type="match status" value="1"/>
</dbReference>
<evidence type="ECO:0000313" key="13">
    <source>
        <dbReference type="Proteomes" id="UP000324907"/>
    </source>
</evidence>
<keyword evidence="4" id="KW-0547">Nucleotide-binding</keyword>
<evidence type="ECO:0000256" key="1">
    <source>
        <dbReference type="ARBA" id="ARBA00012513"/>
    </source>
</evidence>
<dbReference type="PROSITE" id="PS00108">
    <property type="entry name" value="PROTEIN_KINASE_ST"/>
    <property type="match status" value="1"/>
</dbReference>
<dbReference type="EC" id="2.7.11.1" evidence="1"/>
<keyword evidence="9" id="KW-0853">WD repeat</keyword>
<evidence type="ECO:0000259" key="11">
    <source>
        <dbReference type="PROSITE" id="PS50011"/>
    </source>
</evidence>
<dbReference type="EMBL" id="VLTL01000038">
    <property type="protein sequence ID" value="KAA0166698.1"/>
    <property type="molecule type" value="Genomic_DNA"/>
</dbReference>
<feature type="compositionally biased region" description="Low complexity" evidence="10">
    <location>
        <begin position="375"/>
        <end position="405"/>
    </location>
</feature>
<dbReference type="Gene3D" id="1.10.510.10">
    <property type="entry name" value="Transferase(Phosphotransferase) domain 1"/>
    <property type="match status" value="1"/>
</dbReference>
<dbReference type="GO" id="GO:0004674">
    <property type="term" value="F:protein serine/threonine kinase activity"/>
    <property type="evidence" value="ECO:0007669"/>
    <property type="project" value="UniProtKB-KW"/>
</dbReference>
<feature type="region of interest" description="Disordered" evidence="10">
    <location>
        <begin position="279"/>
        <end position="447"/>
    </location>
</feature>
<dbReference type="InterPro" id="IPR008271">
    <property type="entry name" value="Ser/Thr_kinase_AS"/>
</dbReference>
<dbReference type="AlphaFoldDB" id="A0A5A8DN85"/>
<dbReference type="Proteomes" id="UP000324907">
    <property type="component" value="Unassembled WGS sequence"/>
</dbReference>
<dbReference type="InterPro" id="IPR015943">
    <property type="entry name" value="WD40/YVTN_repeat-like_dom_sf"/>
</dbReference>
<evidence type="ECO:0000256" key="7">
    <source>
        <dbReference type="ARBA" id="ARBA00047899"/>
    </source>
</evidence>
<comment type="catalytic activity">
    <reaction evidence="7">
        <text>L-threonyl-[protein] + ATP = O-phospho-L-threonyl-[protein] + ADP + H(+)</text>
        <dbReference type="Rhea" id="RHEA:46608"/>
        <dbReference type="Rhea" id="RHEA-COMP:11060"/>
        <dbReference type="Rhea" id="RHEA-COMP:11605"/>
        <dbReference type="ChEBI" id="CHEBI:15378"/>
        <dbReference type="ChEBI" id="CHEBI:30013"/>
        <dbReference type="ChEBI" id="CHEBI:30616"/>
        <dbReference type="ChEBI" id="CHEBI:61977"/>
        <dbReference type="ChEBI" id="CHEBI:456216"/>
        <dbReference type="EC" id="2.7.11.1"/>
    </reaction>
</comment>
<dbReference type="CDD" id="cd00180">
    <property type="entry name" value="PKc"/>
    <property type="match status" value="1"/>
</dbReference>
<feature type="region of interest" description="Disordered" evidence="10">
    <location>
        <begin position="589"/>
        <end position="614"/>
    </location>
</feature>
<keyword evidence="2" id="KW-0723">Serine/threonine-protein kinase</keyword>
<dbReference type="InterPro" id="IPR050660">
    <property type="entry name" value="NEK_Ser/Thr_kinase"/>
</dbReference>
<organism evidence="12 13">
    <name type="scientific">Cafeteria roenbergensis</name>
    <name type="common">Marine flagellate</name>
    <dbReference type="NCBI Taxonomy" id="33653"/>
    <lineage>
        <taxon>Eukaryota</taxon>
        <taxon>Sar</taxon>
        <taxon>Stramenopiles</taxon>
        <taxon>Bigyra</taxon>
        <taxon>Opalozoa</taxon>
        <taxon>Bicosoecida</taxon>
        <taxon>Cafeteriaceae</taxon>
        <taxon>Cafeteria</taxon>
    </lineage>
</organism>
<comment type="catalytic activity">
    <reaction evidence="8">
        <text>L-seryl-[protein] + ATP = O-phospho-L-seryl-[protein] + ADP + H(+)</text>
        <dbReference type="Rhea" id="RHEA:17989"/>
        <dbReference type="Rhea" id="RHEA-COMP:9863"/>
        <dbReference type="Rhea" id="RHEA-COMP:11604"/>
        <dbReference type="ChEBI" id="CHEBI:15378"/>
        <dbReference type="ChEBI" id="CHEBI:29999"/>
        <dbReference type="ChEBI" id="CHEBI:30616"/>
        <dbReference type="ChEBI" id="CHEBI:83421"/>
        <dbReference type="ChEBI" id="CHEBI:456216"/>
        <dbReference type="EC" id="2.7.11.1"/>
    </reaction>
</comment>
<evidence type="ECO:0000256" key="10">
    <source>
        <dbReference type="SAM" id="MobiDB-lite"/>
    </source>
</evidence>
<dbReference type="InterPro" id="IPR011041">
    <property type="entry name" value="Quinoprot_gluc/sorb_DH_b-prop"/>
</dbReference>
<keyword evidence="6" id="KW-0067">ATP-binding</keyword>
<comment type="caution">
    <text evidence="12">The sequence shown here is derived from an EMBL/GenBank/DDBJ whole genome shotgun (WGS) entry which is preliminary data.</text>
</comment>
<keyword evidence="5" id="KW-0418">Kinase</keyword>
<evidence type="ECO:0000256" key="8">
    <source>
        <dbReference type="ARBA" id="ARBA00048679"/>
    </source>
</evidence>
<dbReference type="SMART" id="SM00220">
    <property type="entry name" value="S_TKc"/>
    <property type="match status" value="1"/>
</dbReference>
<feature type="domain" description="Protein kinase" evidence="11">
    <location>
        <begin position="14"/>
        <end position="273"/>
    </location>
</feature>
<feature type="repeat" description="WD" evidence="9">
    <location>
        <begin position="551"/>
        <end position="585"/>
    </location>
</feature>
<dbReference type="Pfam" id="PF00069">
    <property type="entry name" value="Pkinase"/>
    <property type="match status" value="1"/>
</dbReference>
<dbReference type="PANTHER" id="PTHR43671">
    <property type="entry name" value="SERINE/THREONINE-PROTEIN KINASE NEK"/>
    <property type="match status" value="1"/>
</dbReference>
<dbReference type="InterPro" id="IPR001680">
    <property type="entry name" value="WD40_rpt"/>
</dbReference>
<dbReference type="SUPFAM" id="SSF50952">
    <property type="entry name" value="Soluble quinoprotein glucose dehydrogenase"/>
    <property type="match status" value="1"/>
</dbReference>
<proteinExistence type="predicted"/>
<gene>
    <name evidence="12" type="ORF">FNF28_03072</name>
</gene>
<feature type="region of interest" description="Disordered" evidence="10">
    <location>
        <begin position="1"/>
        <end position="23"/>
    </location>
</feature>
<dbReference type="InterPro" id="IPR011009">
    <property type="entry name" value="Kinase-like_dom_sf"/>
</dbReference>
<keyword evidence="3" id="KW-0808">Transferase</keyword>
<dbReference type="GO" id="GO:0005524">
    <property type="term" value="F:ATP binding"/>
    <property type="evidence" value="ECO:0007669"/>
    <property type="project" value="UniProtKB-KW"/>
</dbReference>
<evidence type="ECO:0000256" key="6">
    <source>
        <dbReference type="ARBA" id="ARBA00022840"/>
    </source>
</evidence>
<evidence type="ECO:0000313" key="12">
    <source>
        <dbReference type="EMBL" id="KAA0166698.1"/>
    </source>
</evidence>
<feature type="compositionally biased region" description="Gly residues" evidence="10">
    <location>
        <begin position="283"/>
        <end position="293"/>
    </location>
</feature>
<feature type="compositionally biased region" description="Polar residues" evidence="10">
    <location>
        <begin position="358"/>
        <end position="368"/>
    </location>
</feature>
<evidence type="ECO:0000256" key="2">
    <source>
        <dbReference type="ARBA" id="ARBA00022527"/>
    </source>
</evidence>
<evidence type="ECO:0000256" key="5">
    <source>
        <dbReference type="ARBA" id="ARBA00022777"/>
    </source>
</evidence>
<dbReference type="PANTHER" id="PTHR43671:SF98">
    <property type="entry name" value="SERINE_THREONINE-PROTEIN KINASE NEK11"/>
    <property type="match status" value="1"/>
</dbReference>
<sequence>MALRHTTPDGSVRYSTKHQLGSGGEGSVYLGRFQVPGGEIVAVKVGHPGSSPAMFREARVLAAVANHPNVIPKHISVQEGKSKRGIIVSKFFAHKDLHGLVIRAVESNQHLSEAHTAYWARGVAMGLAHLHARGVAHMDVKLENVFLEGPQVEDPLASPEQFVPRLGDFGFATQGQMALATRFEGPFVAPEASCKDPSPYDPFQADMWSLGVCIVAMRTGHTVRVNRAGRVVFGPGVAWDSFSADLQTLLRGLLSVDPSTRSTAAVALAHPWMMRGASLSSRAGGGSDGGSGNSGSAEHHHQGCVGDDDDDDDDDDDVDVDGNDDVDVDDDDDDDDDDDVDGGARGWVSDSAGCVRATLSTSSSSQGQAEPPRCASRASNASRVSSSSSAMGRARAAAPNAAGSRPARRASSDGLPPCPRPQQQAVSPTRIPPGPGQDAPLPCGPGGGAGVPALSPCWSVSGTHSPSVGASPSITSNAAFAAMRQDVLASGAAKLRSACLPPPAFGAHPHWGSVGSASHQHQQPMGARDAIRAAESADSDEPEPRPMAVSKTGSIVAINCVDVQPGDERFATGGDDGIVSVWALRAALEPGPEDEIGDGKSPPGRGPKAAEQPERVRHLARVPTADEAAAAGSVLGTVQATQQLGRGSVVSLREPDAVLTGHESFVRGVAWDPSGLLLASQGDGRPSRSRGFRGG</sequence>
<protein>
    <recommendedName>
        <fullName evidence="1">non-specific serine/threonine protein kinase</fullName>
        <ecNumber evidence="1">2.7.11.1</ecNumber>
    </recommendedName>
</protein>